<gene>
    <name evidence="1" type="ORF">JOC83_001414</name>
</gene>
<reference evidence="1 2" key="1">
    <citation type="submission" date="2021-01" db="EMBL/GenBank/DDBJ databases">
        <title>Genomic Encyclopedia of Type Strains, Phase IV (KMG-IV): sequencing the most valuable type-strain genomes for metagenomic binning, comparative biology and taxonomic classification.</title>
        <authorList>
            <person name="Goeker M."/>
        </authorList>
    </citation>
    <scope>NUCLEOTIDE SEQUENCE [LARGE SCALE GENOMIC DNA]</scope>
    <source>
        <strain evidence="1 2">DSM 104297</strain>
    </source>
</reference>
<name>A0ABS2QSY6_9BACI</name>
<protein>
    <submittedName>
        <fullName evidence="1">Uncharacterized protein</fullName>
    </submittedName>
</protein>
<dbReference type="RefSeq" id="WP_239583393.1">
    <property type="nucleotide sequence ID" value="NZ_JAFBFC010000002.1"/>
</dbReference>
<comment type="caution">
    <text evidence="1">The sequence shown here is derived from an EMBL/GenBank/DDBJ whole genome shotgun (WGS) entry which is preliminary data.</text>
</comment>
<keyword evidence="2" id="KW-1185">Reference proteome</keyword>
<accession>A0ABS2QSY6</accession>
<sequence length="66" mass="7672">MANSRKIDPFTKMMFGSAKEEKEETINGTDWNQILNQVQDIASSVDKMKPMFKELSPLLDFFKDKK</sequence>
<evidence type="ECO:0000313" key="1">
    <source>
        <dbReference type="EMBL" id="MBM7702580.1"/>
    </source>
</evidence>
<dbReference type="Proteomes" id="UP000809829">
    <property type="component" value="Unassembled WGS sequence"/>
</dbReference>
<dbReference type="EMBL" id="JAFBFC010000002">
    <property type="protein sequence ID" value="MBM7702580.1"/>
    <property type="molecule type" value="Genomic_DNA"/>
</dbReference>
<proteinExistence type="predicted"/>
<evidence type="ECO:0000313" key="2">
    <source>
        <dbReference type="Proteomes" id="UP000809829"/>
    </source>
</evidence>
<organism evidence="1 2">
    <name type="scientific">Priestia iocasae</name>
    <dbReference type="NCBI Taxonomy" id="2291674"/>
    <lineage>
        <taxon>Bacteria</taxon>
        <taxon>Bacillati</taxon>
        <taxon>Bacillota</taxon>
        <taxon>Bacilli</taxon>
        <taxon>Bacillales</taxon>
        <taxon>Bacillaceae</taxon>
        <taxon>Priestia</taxon>
    </lineage>
</organism>